<dbReference type="EMBL" id="RBIG01000001">
    <property type="protein sequence ID" value="RKQ73046.1"/>
    <property type="molecule type" value="Genomic_DNA"/>
</dbReference>
<dbReference type="Gene3D" id="3.40.720.10">
    <property type="entry name" value="Alkaline Phosphatase, subunit A"/>
    <property type="match status" value="1"/>
</dbReference>
<dbReference type="Proteomes" id="UP000277424">
    <property type="component" value="Unassembled WGS sequence"/>
</dbReference>
<feature type="domain" description="Sulfatase N-terminal" evidence="2">
    <location>
        <begin position="5"/>
        <end position="400"/>
    </location>
</feature>
<proteinExistence type="inferred from homology"/>
<dbReference type="RefSeq" id="WP_121217768.1">
    <property type="nucleotide sequence ID" value="NZ_RBIG01000001.1"/>
</dbReference>
<comment type="caution">
    <text evidence="3">The sequence shown here is derived from an EMBL/GenBank/DDBJ whole genome shotgun (WGS) entry which is preliminary data.</text>
</comment>
<evidence type="ECO:0000259" key="2">
    <source>
        <dbReference type="Pfam" id="PF00884"/>
    </source>
</evidence>
<reference evidence="3 4" key="1">
    <citation type="submission" date="2018-10" db="EMBL/GenBank/DDBJ databases">
        <title>Comparative analysis of microorganisms from saline springs in Andes Mountain Range, Colombia.</title>
        <authorList>
            <person name="Rubin E."/>
        </authorList>
    </citation>
    <scope>NUCLEOTIDE SEQUENCE [LARGE SCALE GENOMIC DNA]</scope>
    <source>
        <strain evidence="3 4">USBA 36</strain>
    </source>
</reference>
<evidence type="ECO:0000313" key="4">
    <source>
        <dbReference type="Proteomes" id="UP000277424"/>
    </source>
</evidence>
<dbReference type="Pfam" id="PF00884">
    <property type="entry name" value="Sulfatase"/>
    <property type="match status" value="1"/>
</dbReference>
<dbReference type="InterPro" id="IPR017850">
    <property type="entry name" value="Alkaline_phosphatase_core_sf"/>
</dbReference>
<gene>
    <name evidence="3" type="ORF">BCL74_0817</name>
</gene>
<dbReference type="InterPro" id="IPR000917">
    <property type="entry name" value="Sulfatase_N"/>
</dbReference>
<dbReference type="InterPro" id="IPR050738">
    <property type="entry name" value="Sulfatase"/>
</dbReference>
<dbReference type="PANTHER" id="PTHR42693">
    <property type="entry name" value="ARYLSULFATASE FAMILY MEMBER"/>
    <property type="match status" value="1"/>
</dbReference>
<sequence length="511" mass="57811">MGRKILFITTDQQRHDALGCNGGKVARTPVVDGLAAAGINYKRAHNQNVVCMPARSTMLTGQHVRTHGVIANGIPLPEDTPDVVRLLREQGGYRTALIGKAHFEPSSAPGGPYFENYAASKGLHGPHRGFEYMELCAHTGRAGRSLYHYPKWLQENHPGEVDFFQEYVTPEKTISCKRGGDTGAIQVWHNHIQREHYHTDWTADRVIDWLGKLDEEEDWFVWMSFPDPHHPWDPPSSELQRVNWRDLDLPDGYPGSVEATIKMLEGKPRHWLDWYLGKAQFNYELPPEFVPAEMTADQIREVNAMCHIENELIDEAIGRVLSYIDTRGWGRETDILYTADHGEFQGDFGMMFKGPYHVDALMRLPMVWRPAPVAAVIPSVVQQPVGHVDLARTFCSIAGIAPDPRMQGAVMPTSEDGTRERVITEWDGGYNGHSIHLRTLYRDGYVLTVCEKSTVHDGTEGELYDLSEDPRQWVNLWSDPKYAALKSDLIADLYDNLPEARQQPLQQVALV</sequence>
<organism evidence="3 4">
    <name type="scientific">Oceanibaculum indicum</name>
    <dbReference type="NCBI Taxonomy" id="526216"/>
    <lineage>
        <taxon>Bacteria</taxon>
        <taxon>Pseudomonadati</taxon>
        <taxon>Pseudomonadota</taxon>
        <taxon>Alphaproteobacteria</taxon>
        <taxon>Rhodospirillales</taxon>
        <taxon>Oceanibaculaceae</taxon>
        <taxon>Oceanibaculum</taxon>
    </lineage>
</organism>
<name>A0A420WQA2_9PROT</name>
<evidence type="ECO:0000256" key="1">
    <source>
        <dbReference type="ARBA" id="ARBA00008779"/>
    </source>
</evidence>
<dbReference type="SUPFAM" id="SSF53649">
    <property type="entry name" value="Alkaline phosphatase-like"/>
    <property type="match status" value="1"/>
</dbReference>
<comment type="similarity">
    <text evidence="1">Belongs to the sulfatase family.</text>
</comment>
<dbReference type="OrthoDB" id="9795675at2"/>
<dbReference type="AlphaFoldDB" id="A0A420WQA2"/>
<evidence type="ECO:0000313" key="3">
    <source>
        <dbReference type="EMBL" id="RKQ73046.1"/>
    </source>
</evidence>
<protein>
    <submittedName>
        <fullName evidence="3">Arylsulfatase A-like enzyme</fullName>
    </submittedName>
</protein>
<dbReference type="GO" id="GO:0004065">
    <property type="term" value="F:arylsulfatase activity"/>
    <property type="evidence" value="ECO:0007669"/>
    <property type="project" value="TreeGrafter"/>
</dbReference>
<accession>A0A420WQA2</accession>
<dbReference type="PANTHER" id="PTHR42693:SF27">
    <property type="entry name" value="ARYLSULFATASE B [PRECURSOR]"/>
    <property type="match status" value="1"/>
</dbReference>